<name>A0A7J8J053_MOLMO</name>
<evidence type="ECO:0000313" key="2">
    <source>
        <dbReference type="EMBL" id="KAF6489850.1"/>
    </source>
</evidence>
<dbReference type="EMBL" id="JACASF010000003">
    <property type="protein sequence ID" value="KAF6489850.1"/>
    <property type="molecule type" value="Genomic_DNA"/>
</dbReference>
<keyword evidence="3" id="KW-1185">Reference proteome</keyword>
<comment type="caution">
    <text evidence="2">The sequence shown here is derived from an EMBL/GenBank/DDBJ whole genome shotgun (WGS) entry which is preliminary data.</text>
</comment>
<gene>
    <name evidence="2" type="ORF">HJG59_010252</name>
</gene>
<proteinExistence type="predicted"/>
<dbReference type="AlphaFoldDB" id="A0A7J8J053"/>
<dbReference type="InParanoid" id="A0A7J8J053"/>
<feature type="region of interest" description="Disordered" evidence="1">
    <location>
        <begin position="123"/>
        <end position="149"/>
    </location>
</feature>
<organism evidence="2 3">
    <name type="scientific">Molossus molossus</name>
    <name type="common">Pallas' mastiff bat</name>
    <name type="synonym">Vespertilio molossus</name>
    <dbReference type="NCBI Taxonomy" id="27622"/>
    <lineage>
        <taxon>Eukaryota</taxon>
        <taxon>Metazoa</taxon>
        <taxon>Chordata</taxon>
        <taxon>Craniata</taxon>
        <taxon>Vertebrata</taxon>
        <taxon>Euteleostomi</taxon>
        <taxon>Mammalia</taxon>
        <taxon>Eutheria</taxon>
        <taxon>Laurasiatheria</taxon>
        <taxon>Chiroptera</taxon>
        <taxon>Yangochiroptera</taxon>
        <taxon>Molossidae</taxon>
        <taxon>Molossus</taxon>
    </lineage>
</organism>
<evidence type="ECO:0000313" key="3">
    <source>
        <dbReference type="Proteomes" id="UP000550707"/>
    </source>
</evidence>
<feature type="region of interest" description="Disordered" evidence="1">
    <location>
        <begin position="281"/>
        <end position="307"/>
    </location>
</feature>
<evidence type="ECO:0000256" key="1">
    <source>
        <dbReference type="SAM" id="MobiDB-lite"/>
    </source>
</evidence>
<reference evidence="2 3" key="1">
    <citation type="journal article" date="2020" name="Nature">
        <title>Six reference-quality genomes reveal evolution of bat adaptations.</title>
        <authorList>
            <person name="Jebb D."/>
            <person name="Huang Z."/>
            <person name="Pippel M."/>
            <person name="Hughes G.M."/>
            <person name="Lavrichenko K."/>
            <person name="Devanna P."/>
            <person name="Winkler S."/>
            <person name="Jermiin L.S."/>
            <person name="Skirmuntt E.C."/>
            <person name="Katzourakis A."/>
            <person name="Burkitt-Gray L."/>
            <person name="Ray D.A."/>
            <person name="Sullivan K.A.M."/>
            <person name="Roscito J.G."/>
            <person name="Kirilenko B.M."/>
            <person name="Davalos L.M."/>
            <person name="Corthals A.P."/>
            <person name="Power M.L."/>
            <person name="Jones G."/>
            <person name="Ransome R.D."/>
            <person name="Dechmann D.K.N."/>
            <person name="Locatelli A.G."/>
            <person name="Puechmaille S.J."/>
            <person name="Fedrigo O."/>
            <person name="Jarvis E.D."/>
            <person name="Hiller M."/>
            <person name="Vernes S.C."/>
            <person name="Myers E.W."/>
            <person name="Teeling E.C."/>
        </authorList>
    </citation>
    <scope>NUCLEOTIDE SEQUENCE [LARGE SCALE GENOMIC DNA]</scope>
    <source>
        <strain evidence="2">MMolMol1</strain>
        <tissue evidence="2">Muscle</tissue>
    </source>
</reference>
<accession>A0A7J8J053</accession>
<dbReference type="Proteomes" id="UP000550707">
    <property type="component" value="Unassembled WGS sequence"/>
</dbReference>
<feature type="compositionally biased region" description="Polar residues" evidence="1">
    <location>
        <begin position="287"/>
        <end position="297"/>
    </location>
</feature>
<feature type="compositionally biased region" description="Basic and acidic residues" evidence="1">
    <location>
        <begin position="137"/>
        <end position="149"/>
    </location>
</feature>
<feature type="region of interest" description="Disordered" evidence="1">
    <location>
        <begin position="215"/>
        <end position="240"/>
    </location>
</feature>
<sequence>MPGPLGDTSAEAGGRLAGGWPGAVSPGARWVLPPLLATSLGHIRRAFQGRQGPVLGGPATCSFSAGSSWVKGTISEKCTFALRTVQTPAFCGLKEKSDWALTECPRSWQEPASLCRPTCPAQGHRVRSRGGKPKSGPRIEGRRQRVRESDVQPLGYGLDGGRECPSFWTQRLVHIVKESTTCHRMTLKQGTCASRERERLACSCHIEKHSAWTQVTSRLSSGHRREESPAGSQGPGHRHCREDEILTRGERCRWKWSCSQVPPGKASGHCTRPVRCCPLSPARPPSSRETQASSHPDTSPLHKQSAHCKPRFAALRVSLVPC</sequence>
<protein>
    <submittedName>
        <fullName evidence="2">Uncharacterized protein</fullName>
    </submittedName>
</protein>